<sequence>MTSTTAQHDSAPKPPTSDPPEMPPANTQATDGSISPRDSQEDDRTDVEREIIRQVEYYFSDKNLPNDAHMLGLTGGSENWPVNLGRITGFGRMRGYKPKSIVAEALKKSTFIEFTDKKHIRRRVPLSIEPKVEPEKIPGKNAPALQKGPKVKQPKTATNASSAGPFVVNPDQPWLTKGMLKETGFEEYFADAPITPEQYEENLQLYDPDNVFSARIEAAIQRYSGRRKFHTDTRRIFDLWMSYGGIDSGPKQFTGRISKEDVESMDAEEIASALATHRVAGHVEHSDKWEVDFAGVARGFLSTETLLNHTGGHPGNVTNFTNVMTNFYRWIIQNDVCPEYDGQIREAMRICKIANEELQNALSLSSWLPCDYNRACSAISGGTCASLVRDDKEEDIWYVEGQAQGMKRSDAEMFVAAAVIILGDDEHRRLIKRMPEVLETTFREEIPLVVSAINMPDETLQDRFEEEKKLNKHFRALGKMHCRRLDDMMKGLDKKNSTTYTFWVDVLALQYCFVGMKMLVTVCENNIGCTWIDSIRGVNPSYYEVVANGYYEKGQDAVLPKDWYKRQKKIKEYGYATMASLDGPVDAGEETMGGDDGGSYVEEELQTWDESGGDAVTERVEQLSLDKETVEDGRKV</sequence>
<keyword evidence="6" id="KW-1185">Reference proteome</keyword>
<dbReference type="PROSITE" id="PS50961">
    <property type="entry name" value="HTH_LA"/>
    <property type="match status" value="1"/>
</dbReference>
<feature type="domain" description="HTH La-type RNA-binding" evidence="4">
    <location>
        <begin position="41"/>
        <end position="133"/>
    </location>
</feature>
<evidence type="ECO:0000313" key="5">
    <source>
        <dbReference type="EMBL" id="KAF2226707.1"/>
    </source>
</evidence>
<keyword evidence="1 2" id="KW-0694">RNA-binding</keyword>
<dbReference type="Pfam" id="PF09692">
    <property type="entry name" value="Arb1"/>
    <property type="match status" value="1"/>
</dbReference>
<organism evidence="5 6">
    <name type="scientific">Elsinoe ampelina</name>
    <dbReference type="NCBI Taxonomy" id="302913"/>
    <lineage>
        <taxon>Eukaryota</taxon>
        <taxon>Fungi</taxon>
        <taxon>Dikarya</taxon>
        <taxon>Ascomycota</taxon>
        <taxon>Pezizomycotina</taxon>
        <taxon>Dothideomycetes</taxon>
        <taxon>Dothideomycetidae</taxon>
        <taxon>Myriangiales</taxon>
        <taxon>Elsinoaceae</taxon>
        <taxon>Elsinoe</taxon>
    </lineage>
</organism>
<proteinExistence type="predicted"/>
<dbReference type="SUPFAM" id="SSF46785">
    <property type="entry name" value="Winged helix' DNA-binding domain"/>
    <property type="match status" value="1"/>
</dbReference>
<dbReference type="Proteomes" id="UP000799538">
    <property type="component" value="Unassembled WGS sequence"/>
</dbReference>
<feature type="region of interest" description="Disordered" evidence="3">
    <location>
        <begin position="1"/>
        <end position="46"/>
    </location>
</feature>
<evidence type="ECO:0000256" key="1">
    <source>
        <dbReference type="ARBA" id="ARBA00022884"/>
    </source>
</evidence>
<dbReference type="InterPro" id="IPR006630">
    <property type="entry name" value="La_HTH"/>
</dbReference>
<dbReference type="GO" id="GO:0003723">
    <property type="term" value="F:RNA binding"/>
    <property type="evidence" value="ECO:0007669"/>
    <property type="project" value="UniProtKB-UniRule"/>
</dbReference>
<dbReference type="InterPro" id="IPR036388">
    <property type="entry name" value="WH-like_DNA-bd_sf"/>
</dbReference>
<dbReference type="Gene3D" id="1.10.10.10">
    <property type="entry name" value="Winged helix-like DNA-binding domain superfamily/Winged helix DNA-binding domain"/>
    <property type="match status" value="1"/>
</dbReference>
<evidence type="ECO:0000256" key="3">
    <source>
        <dbReference type="SAM" id="MobiDB-lite"/>
    </source>
</evidence>
<protein>
    <submittedName>
        <fullName evidence="5">Argonaute siRNA chaperone complex subunit Arb1-domain-containing protein</fullName>
    </submittedName>
</protein>
<dbReference type="InterPro" id="IPR018606">
    <property type="entry name" value="Arb1"/>
</dbReference>
<feature type="compositionally biased region" description="Pro residues" evidence="3">
    <location>
        <begin position="12"/>
        <end position="23"/>
    </location>
</feature>
<dbReference type="GO" id="GO:0033167">
    <property type="term" value="C:ARC complex"/>
    <property type="evidence" value="ECO:0007669"/>
    <property type="project" value="InterPro"/>
</dbReference>
<accession>A0A6A6GM10</accession>
<reference evidence="6" key="1">
    <citation type="journal article" date="2020" name="Stud. Mycol.">
        <title>101 Dothideomycetes genomes: A test case for predicting lifestyles and emergence of pathogens.</title>
        <authorList>
            <person name="Haridas S."/>
            <person name="Albert R."/>
            <person name="Binder M."/>
            <person name="Bloem J."/>
            <person name="LaButti K."/>
            <person name="Salamov A."/>
            <person name="Andreopoulos B."/>
            <person name="Baker S."/>
            <person name="Barry K."/>
            <person name="Bills G."/>
            <person name="Bluhm B."/>
            <person name="Cannon C."/>
            <person name="Castanera R."/>
            <person name="Culley D."/>
            <person name="Daum C."/>
            <person name="Ezra D."/>
            <person name="Gonzalez J."/>
            <person name="Henrissat B."/>
            <person name="Kuo A."/>
            <person name="Liang C."/>
            <person name="Lipzen A."/>
            <person name="Lutzoni F."/>
            <person name="Magnuson J."/>
            <person name="Mondo S."/>
            <person name="Nolan M."/>
            <person name="Ohm R."/>
            <person name="Pangilinan J."/>
            <person name="Park H.-J."/>
            <person name="Ramirez L."/>
            <person name="Alfaro M."/>
            <person name="Sun H."/>
            <person name="Tritt A."/>
            <person name="Yoshinaga Y."/>
            <person name="Zwiers L.-H."/>
            <person name="Turgeon B."/>
            <person name="Goodwin S."/>
            <person name="Spatafora J."/>
            <person name="Crous P."/>
            <person name="Grigoriev I."/>
        </authorList>
    </citation>
    <scope>NUCLEOTIDE SEQUENCE [LARGE SCALE GENOMIC DNA]</scope>
    <source>
        <strain evidence="6">CECT 20119</strain>
    </source>
</reference>
<dbReference type="InterPro" id="IPR036390">
    <property type="entry name" value="WH_DNA-bd_sf"/>
</dbReference>
<feature type="region of interest" description="Disordered" evidence="3">
    <location>
        <begin position="133"/>
        <end position="165"/>
    </location>
</feature>
<gene>
    <name evidence="5" type="ORF">BDZ85DRAFT_53631</name>
</gene>
<evidence type="ECO:0000313" key="6">
    <source>
        <dbReference type="Proteomes" id="UP000799538"/>
    </source>
</evidence>
<dbReference type="EMBL" id="ML992502">
    <property type="protein sequence ID" value="KAF2226707.1"/>
    <property type="molecule type" value="Genomic_DNA"/>
</dbReference>
<dbReference type="AlphaFoldDB" id="A0A6A6GM10"/>
<dbReference type="GO" id="GO:0031047">
    <property type="term" value="P:regulatory ncRNA-mediated gene silencing"/>
    <property type="evidence" value="ECO:0007669"/>
    <property type="project" value="InterPro"/>
</dbReference>
<dbReference type="SMART" id="SM00715">
    <property type="entry name" value="LA"/>
    <property type="match status" value="1"/>
</dbReference>
<evidence type="ECO:0000256" key="2">
    <source>
        <dbReference type="PROSITE-ProRule" id="PRU00332"/>
    </source>
</evidence>
<dbReference type="Pfam" id="PF05383">
    <property type="entry name" value="La"/>
    <property type="match status" value="1"/>
</dbReference>
<name>A0A6A6GM10_9PEZI</name>
<evidence type="ECO:0000259" key="4">
    <source>
        <dbReference type="PROSITE" id="PS50961"/>
    </source>
</evidence>
<feature type="compositionally biased region" description="Polar residues" evidence="3">
    <location>
        <begin position="25"/>
        <end position="37"/>
    </location>
</feature>
<dbReference type="OrthoDB" id="435402at2759"/>